<evidence type="ECO:0000313" key="4">
    <source>
        <dbReference type="Proteomes" id="UP001259982"/>
    </source>
</evidence>
<proteinExistence type="inferred from homology"/>
<dbReference type="PANTHER" id="PTHR46124:SF2">
    <property type="entry name" value="D-AMINOACYL-TRNA DEACYLASE"/>
    <property type="match status" value="1"/>
</dbReference>
<dbReference type="RefSeq" id="WP_311659377.1">
    <property type="nucleotide sequence ID" value="NZ_JAVRHY010000010.1"/>
</dbReference>
<organism evidence="3 4">
    <name type="scientific">Spectribacter acetivorans</name>
    <dbReference type="NCBI Taxonomy" id="3075603"/>
    <lineage>
        <taxon>Bacteria</taxon>
        <taxon>Pseudomonadati</taxon>
        <taxon>Pseudomonadota</taxon>
        <taxon>Gammaproteobacteria</taxon>
        <taxon>Salinisphaerales</taxon>
        <taxon>Salinisphaeraceae</taxon>
        <taxon>Spectribacter</taxon>
    </lineage>
</organism>
<dbReference type="PANTHER" id="PTHR46124">
    <property type="entry name" value="D-AMINOACYL-TRNA DEACYLASE"/>
    <property type="match status" value="1"/>
</dbReference>
<evidence type="ECO:0000313" key="3">
    <source>
        <dbReference type="EMBL" id="MDT0619069.1"/>
    </source>
</evidence>
<name>A0ABU3B9C6_9GAMM</name>
<comment type="caution">
    <text evidence="3">The sequence shown here is derived from an EMBL/GenBank/DDBJ whole genome shotgun (WGS) entry which is preliminary data.</text>
</comment>
<dbReference type="CDD" id="cd01310">
    <property type="entry name" value="TatD_DNAse"/>
    <property type="match status" value="1"/>
</dbReference>
<protein>
    <submittedName>
        <fullName evidence="3">TatD family hydrolase</fullName>
    </submittedName>
</protein>
<reference evidence="3 4" key="1">
    <citation type="submission" date="2023-09" db="EMBL/GenBank/DDBJ databases">
        <authorList>
            <person name="Rey-Velasco X."/>
        </authorList>
    </citation>
    <scope>NUCLEOTIDE SEQUENCE [LARGE SCALE GENOMIC DNA]</scope>
    <source>
        <strain evidence="3 4">P385</strain>
    </source>
</reference>
<accession>A0ABU3B9C6</accession>
<gene>
    <name evidence="3" type="ORF">RM531_11345</name>
</gene>
<dbReference type="SUPFAM" id="SSF51556">
    <property type="entry name" value="Metallo-dependent hydrolases"/>
    <property type="match status" value="1"/>
</dbReference>
<dbReference type="InterPro" id="IPR032466">
    <property type="entry name" value="Metal_Hydrolase"/>
</dbReference>
<evidence type="ECO:0000256" key="2">
    <source>
        <dbReference type="ARBA" id="ARBA00022801"/>
    </source>
</evidence>
<keyword evidence="4" id="KW-1185">Reference proteome</keyword>
<dbReference type="EMBL" id="JAVRHY010000010">
    <property type="protein sequence ID" value="MDT0619069.1"/>
    <property type="molecule type" value="Genomic_DNA"/>
</dbReference>
<dbReference type="Gene3D" id="3.20.20.140">
    <property type="entry name" value="Metal-dependent hydrolases"/>
    <property type="match status" value="1"/>
</dbReference>
<comment type="similarity">
    <text evidence="1">Belongs to the metallo-dependent hydrolases superfamily. TatD-type hydrolase family.</text>
</comment>
<dbReference type="Pfam" id="PF01026">
    <property type="entry name" value="TatD_DNase"/>
    <property type="match status" value="1"/>
</dbReference>
<dbReference type="InterPro" id="IPR018228">
    <property type="entry name" value="DNase_TatD-rel_CS"/>
</dbReference>
<dbReference type="PIRSF" id="PIRSF005902">
    <property type="entry name" value="DNase_TatD"/>
    <property type="match status" value="1"/>
</dbReference>
<dbReference type="PROSITE" id="PS01090">
    <property type="entry name" value="TATD_2"/>
    <property type="match status" value="1"/>
</dbReference>
<evidence type="ECO:0000256" key="1">
    <source>
        <dbReference type="ARBA" id="ARBA00009275"/>
    </source>
</evidence>
<dbReference type="Proteomes" id="UP001259982">
    <property type="component" value="Unassembled WGS sequence"/>
</dbReference>
<keyword evidence="2 3" id="KW-0378">Hydrolase</keyword>
<sequence>MDDLIDIGANLAHESFDADLDAVLDRAREAGVSQIVVTGSDATSNGRAAELARAYPGRLHATAGLHPHHADQADSDLYAQITAAARDGRIVAVGETGLDFFRDLCPRATQERVFARQLEIAAATGLPVFLHQRDAHDRFISVLREHRDALGDCVVHCFTADRRALFECLDLDCHIGITGWICDERRGHHLLDIVDSVPAERLMIETDAPYLMPRSIHPKPRTRRNEPMHLPHVLARLAEARGAMPEALARSTSATARAFFRLDGTAAERKAS</sequence>
<dbReference type="InterPro" id="IPR001130">
    <property type="entry name" value="TatD-like"/>
</dbReference>
<dbReference type="GO" id="GO:0016787">
    <property type="term" value="F:hydrolase activity"/>
    <property type="evidence" value="ECO:0007669"/>
    <property type="project" value="UniProtKB-KW"/>
</dbReference>